<dbReference type="SUPFAM" id="SSF51197">
    <property type="entry name" value="Clavaminate synthase-like"/>
    <property type="match status" value="1"/>
</dbReference>
<dbReference type="Gene3D" id="2.60.120.620">
    <property type="entry name" value="q2cbj1_9rhob like domain"/>
    <property type="match status" value="1"/>
</dbReference>
<accession>A0ABU0YF31</accession>
<comment type="cofactor">
    <cofactor evidence="1">
        <name>Fe(2+)</name>
        <dbReference type="ChEBI" id="CHEBI:29033"/>
    </cofactor>
</comment>
<gene>
    <name evidence="2" type="ORF">Q8A70_01520</name>
</gene>
<sequence>MIDTLTEEQVARFNADGFLILPKLIERHEAEAVAARFEPLFKGKFETGLYPDEWNWQEGRDRPDRTRQICNGWKSDRTVASLVLRREIGKLCAQLGNWPGARLVQDNVIWKPPGAKSLGYHQDNSYADWIDPPAMLTCWIALDDTSAAGGTIEYVRGSHKWGRFPPAKQFHAPEDYRKEMVAAAREIGQEPEIAFVEVPAGGCAFHHGWCWHGSGANAAERPRRSAVTHCMSSEAKFHPTHVSYIYNRYKRVGDLTMDESYFPILWREDGYRTPWLEDYARARVPA</sequence>
<evidence type="ECO:0000313" key="2">
    <source>
        <dbReference type="EMBL" id="MDQ7246320.1"/>
    </source>
</evidence>
<dbReference type="GO" id="GO:0051213">
    <property type="term" value="F:dioxygenase activity"/>
    <property type="evidence" value="ECO:0007669"/>
    <property type="project" value="UniProtKB-KW"/>
</dbReference>
<evidence type="ECO:0000313" key="3">
    <source>
        <dbReference type="Proteomes" id="UP001230156"/>
    </source>
</evidence>
<name>A0ABU0YF31_9PROT</name>
<keyword evidence="2" id="KW-0223">Dioxygenase</keyword>
<keyword evidence="2" id="KW-0560">Oxidoreductase</keyword>
<reference evidence="3" key="1">
    <citation type="submission" date="2023-08" db="EMBL/GenBank/DDBJ databases">
        <title>Rhodospirillaceae gen. nov., a novel taxon isolated from the Yangtze River Yuezi River estuary sludge.</title>
        <authorList>
            <person name="Ruan L."/>
        </authorList>
    </citation>
    <scope>NUCLEOTIDE SEQUENCE [LARGE SCALE GENOMIC DNA]</scope>
    <source>
        <strain evidence="3">R-7</strain>
    </source>
</reference>
<dbReference type="InterPro" id="IPR008775">
    <property type="entry name" value="Phytyl_CoA_dOase-like"/>
</dbReference>
<dbReference type="RefSeq" id="WP_379953699.1">
    <property type="nucleotide sequence ID" value="NZ_JAUYVI010000001.1"/>
</dbReference>
<keyword evidence="3" id="KW-1185">Reference proteome</keyword>
<evidence type="ECO:0000256" key="1">
    <source>
        <dbReference type="ARBA" id="ARBA00001954"/>
    </source>
</evidence>
<dbReference type="Pfam" id="PF05721">
    <property type="entry name" value="PhyH"/>
    <property type="match status" value="1"/>
</dbReference>
<dbReference type="EMBL" id="JAUYVI010000001">
    <property type="protein sequence ID" value="MDQ7246320.1"/>
    <property type="molecule type" value="Genomic_DNA"/>
</dbReference>
<dbReference type="PANTHER" id="PTHR20883">
    <property type="entry name" value="PHYTANOYL-COA DIOXYGENASE DOMAIN CONTAINING 1"/>
    <property type="match status" value="1"/>
</dbReference>
<protein>
    <submittedName>
        <fullName evidence="2">Phytanoyl-CoA dioxygenase family protein</fullName>
    </submittedName>
</protein>
<organism evidence="2 3">
    <name type="scientific">Dongia sedimenti</name>
    <dbReference type="NCBI Taxonomy" id="3064282"/>
    <lineage>
        <taxon>Bacteria</taxon>
        <taxon>Pseudomonadati</taxon>
        <taxon>Pseudomonadota</taxon>
        <taxon>Alphaproteobacteria</taxon>
        <taxon>Rhodospirillales</taxon>
        <taxon>Dongiaceae</taxon>
        <taxon>Dongia</taxon>
    </lineage>
</organism>
<comment type="caution">
    <text evidence="2">The sequence shown here is derived from an EMBL/GenBank/DDBJ whole genome shotgun (WGS) entry which is preliminary data.</text>
</comment>
<proteinExistence type="predicted"/>
<dbReference type="Proteomes" id="UP001230156">
    <property type="component" value="Unassembled WGS sequence"/>
</dbReference>
<dbReference type="PANTHER" id="PTHR20883:SF48">
    <property type="entry name" value="ECTOINE DIOXYGENASE"/>
    <property type="match status" value="1"/>
</dbReference>